<name>A0ACC2M0T5_PERAE</name>
<reference evidence="1 2" key="1">
    <citation type="journal article" date="2022" name="Hortic Res">
        <title>A haplotype resolved chromosomal level avocado genome allows analysis of novel avocado genes.</title>
        <authorList>
            <person name="Nath O."/>
            <person name="Fletcher S.J."/>
            <person name="Hayward A."/>
            <person name="Shaw L.M."/>
            <person name="Masouleh A.K."/>
            <person name="Furtado A."/>
            <person name="Henry R.J."/>
            <person name="Mitter N."/>
        </authorList>
    </citation>
    <scope>NUCLEOTIDE SEQUENCE [LARGE SCALE GENOMIC DNA]</scope>
    <source>
        <strain evidence="2">cv. Hass</strain>
    </source>
</reference>
<sequence>MLIVSIKSYASYNLSELLYGYHWELSLKGQPNIIVRGDSEQDHEKSVKNQGGMSRFRCVYEHVTEEMNRTLNKAPAKTTLLFVIALFVGAFLSVRWIDGNAILQIISSNRQMNPFLCQPENQTITCPAHSLTSTAKIYDNVKSPSCPEYFRWIYEDLRRWNVTGISKEMVERARPTANFRLVILDGRIYVETFSRAFQTRDVFTLWGIIQLLRRYPGRVPDLDLMFDCNDGPVVMSRDYEGKDARAPPPLFAYCKDSETLDIVFPDWSFWGWPEVNIKPWEQLFKDLKHANERLKWVDREPYAYWKGNFGVAATRQDLRKCSLSKTHDWNARLYGQDWSKERMQGFKDSNLASQCTHRFKIYIEGRAWSVSEKYILACNSLTLFVKTKFLDFFTRGLMPLQHYWPISDENKCRSIKFAVDWGNNHTQEAQAIGNAASSFMQKELKMDYVYDYMFHLLNEYSKLLTYKPTKPEKAIEFCLESMGCPARGAYRQIELGEITADQLLKIDPERSGNYVQLLNLYGEAGLWDKAAKLRMLMKERMIKKSPGCSWIEVRDKVDLFFSGDSSSPRTVEIHATLKSLRRIMVNNEVSLEVVFS</sequence>
<accession>A0ACC2M0T5</accession>
<proteinExistence type="predicted"/>
<dbReference type="Proteomes" id="UP001234297">
    <property type="component" value="Chromosome 5"/>
</dbReference>
<evidence type="ECO:0000313" key="2">
    <source>
        <dbReference type="Proteomes" id="UP001234297"/>
    </source>
</evidence>
<keyword evidence="2" id="KW-1185">Reference proteome</keyword>
<evidence type="ECO:0000313" key="1">
    <source>
        <dbReference type="EMBL" id="KAJ8639309.1"/>
    </source>
</evidence>
<protein>
    <submittedName>
        <fullName evidence="1">Uncharacterized protein</fullName>
    </submittedName>
</protein>
<dbReference type="EMBL" id="CM056813">
    <property type="protein sequence ID" value="KAJ8639309.1"/>
    <property type="molecule type" value="Genomic_DNA"/>
</dbReference>
<comment type="caution">
    <text evidence="1">The sequence shown here is derived from an EMBL/GenBank/DDBJ whole genome shotgun (WGS) entry which is preliminary data.</text>
</comment>
<gene>
    <name evidence="1" type="ORF">MRB53_016003</name>
</gene>
<organism evidence="1 2">
    <name type="scientific">Persea americana</name>
    <name type="common">Avocado</name>
    <dbReference type="NCBI Taxonomy" id="3435"/>
    <lineage>
        <taxon>Eukaryota</taxon>
        <taxon>Viridiplantae</taxon>
        <taxon>Streptophyta</taxon>
        <taxon>Embryophyta</taxon>
        <taxon>Tracheophyta</taxon>
        <taxon>Spermatophyta</taxon>
        <taxon>Magnoliopsida</taxon>
        <taxon>Magnoliidae</taxon>
        <taxon>Laurales</taxon>
        <taxon>Lauraceae</taxon>
        <taxon>Persea</taxon>
    </lineage>
</organism>